<organism evidence="1 2">
    <name type="scientific">Candidatus Enterococcus courvalinii</name>
    <dbReference type="NCBI Taxonomy" id="2815329"/>
    <lineage>
        <taxon>Bacteria</taxon>
        <taxon>Bacillati</taxon>
        <taxon>Bacillota</taxon>
        <taxon>Bacilli</taxon>
        <taxon>Lactobacillales</taxon>
        <taxon>Enterococcaceae</taxon>
        <taxon>Enterococcus</taxon>
    </lineage>
</organism>
<accession>A0ABS3I0D1</accession>
<proteinExistence type="predicted"/>
<dbReference type="EMBL" id="JAFLWI010000005">
    <property type="protein sequence ID" value="MBO0481543.1"/>
    <property type="molecule type" value="Genomic_DNA"/>
</dbReference>
<protein>
    <submittedName>
        <fullName evidence="1">Uncharacterized protein</fullName>
    </submittedName>
</protein>
<gene>
    <name evidence="1" type="ORF">JZO71_04280</name>
</gene>
<sequence length="91" mass="10695">MFQQIDIDKVINTNLKKNSDCHVYICEDTKTAFQLALKYGKYIRTHVIREKRDKQEGFWKMYLSDGCRYIFCSEDYFLNSPVTCSCLGFAG</sequence>
<comment type="caution">
    <text evidence="1">The sequence shown here is derived from an EMBL/GenBank/DDBJ whole genome shotgun (WGS) entry which is preliminary data.</text>
</comment>
<evidence type="ECO:0000313" key="1">
    <source>
        <dbReference type="EMBL" id="MBO0481543.1"/>
    </source>
</evidence>
<evidence type="ECO:0000313" key="2">
    <source>
        <dbReference type="Proteomes" id="UP000664832"/>
    </source>
</evidence>
<dbReference type="RefSeq" id="WP_206898361.1">
    <property type="nucleotide sequence ID" value="NZ_JAFLWI010000005.1"/>
</dbReference>
<dbReference type="Proteomes" id="UP000664832">
    <property type="component" value="Unassembled WGS sequence"/>
</dbReference>
<reference evidence="1 2" key="1">
    <citation type="submission" date="2021-03" db="EMBL/GenBank/DDBJ databases">
        <title>Enterococcal diversity collection.</title>
        <authorList>
            <person name="Gilmore M.S."/>
            <person name="Schwartzman J."/>
            <person name="Van Tyne D."/>
            <person name="Martin M."/>
            <person name="Earl A.M."/>
            <person name="Manson A.L."/>
            <person name="Straub T."/>
            <person name="Salamzade R."/>
            <person name="Saavedra J."/>
            <person name="Lebreton F."/>
            <person name="Prichula J."/>
            <person name="Schaufler K."/>
            <person name="Gaca A."/>
            <person name="Sgardioli B."/>
            <person name="Wagenaar J."/>
            <person name="Strong T."/>
        </authorList>
    </citation>
    <scope>NUCLEOTIDE SEQUENCE [LARGE SCALE GENOMIC DNA]</scope>
    <source>
        <strain evidence="1 2">MSG2901</strain>
    </source>
</reference>
<keyword evidence="2" id="KW-1185">Reference proteome</keyword>
<name>A0ABS3I0D1_9ENTE</name>